<dbReference type="EMBL" id="CAKKNE010000005">
    <property type="protein sequence ID" value="CAH0375922.1"/>
    <property type="molecule type" value="Genomic_DNA"/>
</dbReference>
<reference evidence="1" key="1">
    <citation type="submission" date="2021-11" db="EMBL/GenBank/DDBJ databases">
        <authorList>
            <consortium name="Genoscope - CEA"/>
            <person name="William W."/>
        </authorList>
    </citation>
    <scope>NUCLEOTIDE SEQUENCE</scope>
</reference>
<sequence length="109" mass="12386">MFVVSGCSTKSWAYPSNTNDAAELMQRLRARVRARIASSVSVCLAVCTRRRDDLQQFDNMHTLVVDNVSITIAVDDVRVVMMRHPRTVQCAIAMLHPWRGIDHDRCRSV</sequence>
<evidence type="ECO:0000313" key="1">
    <source>
        <dbReference type="EMBL" id="CAH0375922.1"/>
    </source>
</evidence>
<keyword evidence="2" id="KW-1185">Reference proteome</keyword>
<evidence type="ECO:0000313" key="2">
    <source>
        <dbReference type="Proteomes" id="UP000789595"/>
    </source>
</evidence>
<comment type="caution">
    <text evidence="1">The sequence shown here is derived from an EMBL/GenBank/DDBJ whole genome shotgun (WGS) entry which is preliminary data.</text>
</comment>
<protein>
    <submittedName>
        <fullName evidence="1">Uncharacterized protein</fullName>
    </submittedName>
</protein>
<dbReference type="AlphaFoldDB" id="A0A8J2X0K7"/>
<organism evidence="1 2">
    <name type="scientific">Pelagomonas calceolata</name>
    <dbReference type="NCBI Taxonomy" id="35677"/>
    <lineage>
        <taxon>Eukaryota</taxon>
        <taxon>Sar</taxon>
        <taxon>Stramenopiles</taxon>
        <taxon>Ochrophyta</taxon>
        <taxon>Pelagophyceae</taxon>
        <taxon>Pelagomonadales</taxon>
        <taxon>Pelagomonadaceae</taxon>
        <taxon>Pelagomonas</taxon>
    </lineage>
</organism>
<dbReference type="Proteomes" id="UP000789595">
    <property type="component" value="Unassembled WGS sequence"/>
</dbReference>
<name>A0A8J2X0K7_9STRA</name>
<accession>A0A8J2X0K7</accession>
<gene>
    <name evidence="1" type="ORF">PECAL_5P04730</name>
</gene>
<proteinExistence type="predicted"/>